<keyword evidence="3 4" id="KW-0788">Thiol protease</keyword>
<organism evidence="7 8">
    <name type="scientific">Olsenella profusa F0195</name>
    <dbReference type="NCBI Taxonomy" id="1125712"/>
    <lineage>
        <taxon>Bacteria</taxon>
        <taxon>Bacillati</taxon>
        <taxon>Actinomycetota</taxon>
        <taxon>Coriobacteriia</taxon>
        <taxon>Coriobacteriales</taxon>
        <taxon>Atopobiaceae</taxon>
        <taxon>Olsenella</taxon>
    </lineage>
</organism>
<dbReference type="Proteomes" id="UP000016638">
    <property type="component" value="Unassembled WGS sequence"/>
</dbReference>
<dbReference type="Gene3D" id="3.90.70.10">
    <property type="entry name" value="Cysteine proteinases"/>
    <property type="match status" value="1"/>
</dbReference>
<dbReference type="InterPro" id="IPR000169">
    <property type="entry name" value="Pept_cys_AS"/>
</dbReference>
<evidence type="ECO:0000256" key="1">
    <source>
        <dbReference type="ARBA" id="ARBA00022670"/>
    </source>
</evidence>
<evidence type="ECO:0000313" key="7">
    <source>
        <dbReference type="EMBL" id="ERL08698.1"/>
    </source>
</evidence>
<evidence type="ECO:0000256" key="5">
    <source>
        <dbReference type="PIRSR" id="PIRSR005700-1"/>
    </source>
</evidence>
<dbReference type="PIRSF" id="PIRSF005700">
    <property type="entry name" value="PepC"/>
    <property type="match status" value="1"/>
</dbReference>
<dbReference type="PANTHER" id="PTHR10363">
    <property type="entry name" value="BLEOMYCIN HYDROLASE"/>
    <property type="match status" value="1"/>
</dbReference>
<dbReference type="InterPro" id="IPR004134">
    <property type="entry name" value="Peptidase_C1B"/>
</dbReference>
<dbReference type="RefSeq" id="WP_021725838.1">
    <property type="nucleotide sequence ID" value="NZ_AWEZ01000043.1"/>
</dbReference>
<dbReference type="eggNOG" id="COG3579">
    <property type="taxonomic scope" value="Bacteria"/>
</dbReference>
<keyword evidence="8" id="KW-1185">Reference proteome</keyword>
<dbReference type="Pfam" id="PF03051">
    <property type="entry name" value="Peptidase_C1_2"/>
    <property type="match status" value="2"/>
</dbReference>
<comment type="caution">
    <text evidence="7">The sequence shown here is derived from an EMBL/GenBank/DDBJ whole genome shotgun (WGS) entry which is preliminary data.</text>
</comment>
<keyword evidence="4" id="KW-0031">Aminopeptidase</keyword>
<dbReference type="STRING" id="1125712.HMPREF1316_0364"/>
<feature type="active site" evidence="5">
    <location>
        <position position="403"/>
    </location>
</feature>
<evidence type="ECO:0000256" key="4">
    <source>
        <dbReference type="PIRNR" id="PIRNR005700"/>
    </source>
</evidence>
<dbReference type="GO" id="GO:0070005">
    <property type="term" value="F:cysteine-type aminopeptidase activity"/>
    <property type="evidence" value="ECO:0007669"/>
    <property type="project" value="InterPro"/>
</dbReference>
<sequence>MTTELDTSWATERNDSFSRERANRVARNSVTSMDVMAAARDISQMRTYHDTYGISIPKTGEVTNQRQSGRCWMFSAFNVARQATMRFLDVDSFEFSQAYGMFYDKLEKANALFEHVIETADKPTDSREVQEILQEGMGDGGWYPFAMNIIRKWGLVPKDAMPETACSKSSTQMDDQLDRVTHKGAFELRALAAGGAAADELAARKQELLAGVHQILCVCLGEPPTTFDLELKVGKDCKADASRLSPIVPDPKPRTSDTGDKDDRDDEKPQQILRDAHLTPREFVRRYVPFDPDAYVALVSIPSRRFPYGRVYRVLRSDSVLGGLKTRCLNVAPEVLERAAIASLKDGRPVAMACDVMQQFPRHIEDFKHVLSTDAVDVSGLFGVDLDMDRAGMIDVCETELTHAMTFQGVELDAKGTPKAWRVENSWGKDAGKDGYLIMSADWFRLYGGEVDAHRSYVSDELLELWDDESRDIEVEPWSGMGRALGIRRRI</sequence>
<evidence type="ECO:0000256" key="2">
    <source>
        <dbReference type="ARBA" id="ARBA00022801"/>
    </source>
</evidence>
<dbReference type="GO" id="GO:0005737">
    <property type="term" value="C:cytoplasm"/>
    <property type="evidence" value="ECO:0007669"/>
    <property type="project" value="TreeGrafter"/>
</dbReference>
<evidence type="ECO:0000256" key="6">
    <source>
        <dbReference type="SAM" id="MobiDB-lite"/>
    </source>
</evidence>
<dbReference type="GO" id="GO:0006508">
    <property type="term" value="P:proteolysis"/>
    <property type="evidence" value="ECO:0007669"/>
    <property type="project" value="UniProtKB-KW"/>
</dbReference>
<dbReference type="PROSITE" id="PS00139">
    <property type="entry name" value="THIOL_PROTEASE_CYS"/>
    <property type="match status" value="1"/>
</dbReference>
<feature type="compositionally biased region" description="Basic and acidic residues" evidence="6">
    <location>
        <begin position="251"/>
        <end position="269"/>
    </location>
</feature>
<evidence type="ECO:0000256" key="3">
    <source>
        <dbReference type="ARBA" id="ARBA00022807"/>
    </source>
</evidence>
<keyword evidence="1 4" id="KW-0645">Protease</keyword>
<reference evidence="7 8" key="1">
    <citation type="submission" date="2013-08" db="EMBL/GenBank/DDBJ databases">
        <authorList>
            <person name="Durkin A.S."/>
            <person name="Haft D.R."/>
            <person name="McCorrison J."/>
            <person name="Torralba M."/>
            <person name="Gillis M."/>
            <person name="Haft D.H."/>
            <person name="Methe B."/>
            <person name="Sutton G."/>
            <person name="Nelson K.E."/>
        </authorList>
    </citation>
    <scope>NUCLEOTIDE SEQUENCE [LARGE SCALE GENOMIC DNA]</scope>
    <source>
        <strain evidence="7 8">F0195</strain>
    </source>
</reference>
<feature type="active site" evidence="5">
    <location>
        <position position="425"/>
    </location>
</feature>
<protein>
    <recommendedName>
        <fullName evidence="4">Aminopeptidase</fullName>
    </recommendedName>
</protein>
<proteinExistence type="inferred from homology"/>
<dbReference type="GO" id="GO:0009636">
    <property type="term" value="P:response to toxic substance"/>
    <property type="evidence" value="ECO:0007669"/>
    <property type="project" value="TreeGrafter"/>
</dbReference>
<dbReference type="SUPFAM" id="SSF54001">
    <property type="entry name" value="Cysteine proteinases"/>
    <property type="match status" value="1"/>
</dbReference>
<dbReference type="PANTHER" id="PTHR10363:SF2">
    <property type="entry name" value="BLEOMYCIN HYDROLASE"/>
    <property type="match status" value="1"/>
</dbReference>
<comment type="similarity">
    <text evidence="4">Belongs to the peptidase C1 family.</text>
</comment>
<keyword evidence="2 4" id="KW-0378">Hydrolase</keyword>
<dbReference type="OrthoDB" id="1111399at2"/>
<accession>U2TRH9</accession>
<dbReference type="EMBL" id="AWEZ01000043">
    <property type="protein sequence ID" value="ERL08698.1"/>
    <property type="molecule type" value="Genomic_DNA"/>
</dbReference>
<dbReference type="InterPro" id="IPR038765">
    <property type="entry name" value="Papain-like_cys_pep_sf"/>
</dbReference>
<dbReference type="PATRIC" id="fig|1125712.3.peg.991"/>
<feature type="region of interest" description="Disordered" evidence="6">
    <location>
        <begin position="242"/>
        <end position="269"/>
    </location>
</feature>
<dbReference type="GO" id="GO:0043418">
    <property type="term" value="P:homocysteine catabolic process"/>
    <property type="evidence" value="ECO:0007669"/>
    <property type="project" value="TreeGrafter"/>
</dbReference>
<gene>
    <name evidence="7" type="ORF">HMPREF1316_0364</name>
</gene>
<evidence type="ECO:0000313" key="8">
    <source>
        <dbReference type="Proteomes" id="UP000016638"/>
    </source>
</evidence>
<feature type="active site" evidence="5">
    <location>
        <position position="71"/>
    </location>
</feature>
<dbReference type="AlphaFoldDB" id="U2TRH9"/>
<name>U2TRH9_9ACTN</name>